<evidence type="ECO:0000256" key="1">
    <source>
        <dbReference type="SAM" id="Coils"/>
    </source>
</evidence>
<keyword evidence="1" id="KW-0175">Coiled coil</keyword>
<accession>A0A0K0EBY4</accession>
<evidence type="ECO:0000313" key="3">
    <source>
        <dbReference type="WBParaSite" id="SSTP_0000700200.1"/>
    </source>
</evidence>
<organism evidence="3">
    <name type="scientific">Strongyloides stercoralis</name>
    <name type="common">Threadworm</name>
    <dbReference type="NCBI Taxonomy" id="6248"/>
    <lineage>
        <taxon>Eukaryota</taxon>
        <taxon>Metazoa</taxon>
        <taxon>Ecdysozoa</taxon>
        <taxon>Nematoda</taxon>
        <taxon>Chromadorea</taxon>
        <taxon>Rhabditida</taxon>
        <taxon>Tylenchina</taxon>
        <taxon>Panagrolaimomorpha</taxon>
        <taxon>Strongyloidoidea</taxon>
        <taxon>Strongyloididae</taxon>
        <taxon>Strongyloides</taxon>
    </lineage>
</organism>
<dbReference type="WBParaSite" id="TCONS_00013411.p1">
    <property type="protein sequence ID" value="TCONS_00013411.p1"/>
    <property type="gene ID" value="XLOC_009304"/>
</dbReference>
<feature type="coiled-coil region" evidence="1">
    <location>
        <begin position="150"/>
        <end position="207"/>
    </location>
</feature>
<name>A0A0K0EBY4_STRER</name>
<dbReference type="AlphaFoldDB" id="A0A0K0EBY4"/>
<keyword evidence="2" id="KW-1185">Reference proteome</keyword>
<reference evidence="3" key="1">
    <citation type="submission" date="2015-08" db="UniProtKB">
        <authorList>
            <consortium name="WormBaseParasite"/>
        </authorList>
    </citation>
    <scope>IDENTIFICATION</scope>
</reference>
<sequence>MSINIDNEEMMFNDLFLIPLSEDDFYDGVMFCLKHRNFYMSRFTFGPELSRSVIEKRMLDKICKQSLLERVYFLSQLPVLPKISDYLKSLHYYAKKISLDPHDQCVALILAMRNMNKHEFLICKSLDWNVDEHIKALEGNCTNISNEILLKKNEEKINNEEINCKKKSKEKDTEKKIIKHLNEKINNENKSEKISTEEMSKKNLNKEFTIKEKTIDTVETNVDETTKINKQNMVCKKFELFRVDEDGLIKDKKKVLSKTNTIEVFVKCYGSKPKFGYVVLTKSCKTDFYFYEQLRSNSVASTIISKAVLEIMKHIIGYSYESFIIYTTDMHFDHFFSDLFYNTEIFSHTDSSFKNFELIKNLIQKVKQGMVVILEESTTIKHMKIAIELTKKLESENIHDAKKKEKYDIKDIDNIVKNFK</sequence>
<protein>
    <submittedName>
        <fullName evidence="3">EKC/KEOPS complex subunit CGI121</fullName>
    </submittedName>
</protein>
<evidence type="ECO:0000313" key="2">
    <source>
        <dbReference type="Proteomes" id="UP000035681"/>
    </source>
</evidence>
<proteinExistence type="predicted"/>
<dbReference type="Proteomes" id="UP000035681">
    <property type="component" value="Unplaced"/>
</dbReference>
<dbReference type="WBParaSite" id="SSTP_0000700200.1">
    <property type="protein sequence ID" value="SSTP_0000700200.1"/>
    <property type="gene ID" value="SSTP_0000700200"/>
</dbReference>